<evidence type="ECO:0000259" key="3">
    <source>
        <dbReference type="PROSITE" id="PS50948"/>
    </source>
</evidence>
<dbReference type="PANTHER" id="PTHR47327:SF1">
    <property type="entry name" value="RE15579P"/>
    <property type="match status" value="1"/>
</dbReference>
<evidence type="ECO:0000313" key="4">
    <source>
        <dbReference type="Proteomes" id="UP000887566"/>
    </source>
</evidence>
<dbReference type="Pfam" id="PF00024">
    <property type="entry name" value="PAN_1"/>
    <property type="match status" value="3"/>
</dbReference>
<name>A0A914WX08_9BILA</name>
<dbReference type="AlphaFoldDB" id="A0A914WX08"/>
<protein>
    <submittedName>
        <fullName evidence="5">Apple domain-containing protein</fullName>
    </submittedName>
</protein>
<dbReference type="PANTHER" id="PTHR47327">
    <property type="entry name" value="FI18240P1-RELATED"/>
    <property type="match status" value="1"/>
</dbReference>
<dbReference type="SMART" id="SM00473">
    <property type="entry name" value="PAN_AP"/>
    <property type="match status" value="3"/>
</dbReference>
<feature type="region of interest" description="Disordered" evidence="1">
    <location>
        <begin position="133"/>
        <end position="166"/>
    </location>
</feature>
<dbReference type="Gene3D" id="3.50.4.10">
    <property type="entry name" value="Hepatocyte Growth Factor"/>
    <property type="match status" value="1"/>
</dbReference>
<reference evidence="5" key="1">
    <citation type="submission" date="2022-11" db="UniProtKB">
        <authorList>
            <consortium name="WormBaseParasite"/>
        </authorList>
    </citation>
    <scope>IDENTIFICATION</scope>
</reference>
<feature type="chain" id="PRO_5037271749" evidence="2">
    <location>
        <begin position="22"/>
        <end position="443"/>
    </location>
</feature>
<dbReference type="InterPro" id="IPR003609">
    <property type="entry name" value="Pan_app"/>
</dbReference>
<proteinExistence type="predicted"/>
<feature type="domain" description="Apple" evidence="3">
    <location>
        <begin position="285"/>
        <end position="372"/>
    </location>
</feature>
<dbReference type="GO" id="GO:0009653">
    <property type="term" value="P:anatomical structure morphogenesis"/>
    <property type="evidence" value="ECO:0007669"/>
    <property type="project" value="TreeGrafter"/>
</dbReference>
<dbReference type="PROSITE" id="PS50948">
    <property type="entry name" value="PAN"/>
    <property type="match status" value="3"/>
</dbReference>
<dbReference type="Proteomes" id="UP000887566">
    <property type="component" value="Unplaced"/>
</dbReference>
<dbReference type="WBParaSite" id="PSAMB.scaffold5564size11397.g26851.t1">
    <property type="protein sequence ID" value="PSAMB.scaffold5564size11397.g26851.t1"/>
    <property type="gene ID" value="PSAMB.scaffold5564size11397.g26851"/>
</dbReference>
<feature type="domain" description="Apple" evidence="3">
    <location>
        <begin position="179"/>
        <end position="274"/>
    </location>
</feature>
<sequence>MALFLRLTLVFIGWFSSAALAQTDLSDCFHRMGNSDIFFYEPFKREWRIASEDGCLPLCVKFAQRCKTVVYDSHAHTCSLYDQDGSQPPAYIMSAYKKTLFRVDNQQCLESQGRNVQFLGARVLVPVRNSAASESTNLQPTDTINSHFQAAPTESPRPEPSPTTSATPAVAFDIEEDTCITEGETPLFVAFENTEMLTGDSAEPNFITNEEECRAACELGQNVNTSETFTCHGFTHHADDGRCVIHRKLLNPPAITLSTPTSSAFSARSYMKFCYPLELEAISQCAHPYFIGFREYAMVGSVREEFMDLPGDYSGLKTCVELCVQSPSFLCHSASFFLDSGKCLLHDQSSLSDPQNFIEHQQPNQLYFENGCVSASLLNKDGDPVIIKTDRIRQEEEQQETIVAPQLASVSIRRSPQRARSGEPFGIKPVRVRFDPYASLYTS</sequence>
<feature type="compositionally biased region" description="Polar residues" evidence="1">
    <location>
        <begin position="133"/>
        <end position="148"/>
    </location>
</feature>
<evidence type="ECO:0000256" key="2">
    <source>
        <dbReference type="SAM" id="SignalP"/>
    </source>
</evidence>
<dbReference type="CDD" id="cd01099">
    <property type="entry name" value="PAN_AP_HGF"/>
    <property type="match status" value="1"/>
</dbReference>
<evidence type="ECO:0000256" key="1">
    <source>
        <dbReference type="SAM" id="MobiDB-lite"/>
    </source>
</evidence>
<feature type="signal peptide" evidence="2">
    <location>
        <begin position="1"/>
        <end position="21"/>
    </location>
</feature>
<feature type="domain" description="Apple" evidence="3">
    <location>
        <begin position="28"/>
        <end position="105"/>
    </location>
</feature>
<dbReference type="InterPro" id="IPR052774">
    <property type="entry name" value="Celegans_DevNeuronal_Protein"/>
</dbReference>
<organism evidence="4 5">
    <name type="scientific">Plectus sambesii</name>
    <dbReference type="NCBI Taxonomy" id="2011161"/>
    <lineage>
        <taxon>Eukaryota</taxon>
        <taxon>Metazoa</taxon>
        <taxon>Ecdysozoa</taxon>
        <taxon>Nematoda</taxon>
        <taxon>Chromadorea</taxon>
        <taxon>Plectida</taxon>
        <taxon>Plectina</taxon>
        <taxon>Plectoidea</taxon>
        <taxon>Plectidae</taxon>
        <taxon>Plectus</taxon>
    </lineage>
</organism>
<keyword evidence="4" id="KW-1185">Reference proteome</keyword>
<dbReference type="SUPFAM" id="SSF57414">
    <property type="entry name" value="Hairpin loop containing domain-like"/>
    <property type="match status" value="2"/>
</dbReference>
<keyword evidence="2" id="KW-0732">Signal</keyword>
<accession>A0A914WX08</accession>
<evidence type="ECO:0000313" key="5">
    <source>
        <dbReference type="WBParaSite" id="PSAMB.scaffold5564size11397.g26851.t1"/>
    </source>
</evidence>